<dbReference type="EMBL" id="KL597350">
    <property type="protein sequence ID" value="KER19071.1"/>
    <property type="molecule type" value="Genomic_DNA"/>
</dbReference>
<reference evidence="2 3" key="1">
    <citation type="submission" date="2013-11" db="EMBL/GenBank/DDBJ databases">
        <title>Opisthorchis viverrini - life in the bile duct.</title>
        <authorList>
            <person name="Young N.D."/>
            <person name="Nagarajan N."/>
            <person name="Lin S.J."/>
            <person name="Korhonen P.K."/>
            <person name="Jex A.R."/>
            <person name="Hall R.S."/>
            <person name="Safavi-Hemami H."/>
            <person name="Kaewkong W."/>
            <person name="Bertrand D."/>
            <person name="Gao S."/>
            <person name="Seet Q."/>
            <person name="Wongkham S."/>
            <person name="Teh B.T."/>
            <person name="Wongkham C."/>
            <person name="Intapan P.M."/>
            <person name="Maleewong W."/>
            <person name="Yang X."/>
            <person name="Hu M."/>
            <person name="Wang Z."/>
            <person name="Hofmann A."/>
            <person name="Sternberg P.W."/>
            <person name="Tan P."/>
            <person name="Wang J."/>
            <person name="Gasser R.B."/>
        </authorList>
    </citation>
    <scope>NUCLEOTIDE SEQUENCE [LARGE SCALE GENOMIC DNA]</scope>
</reference>
<sequence length="89" mass="9886">WKNSLTGITGQIRALSAKAREFWVLTTAADTLRRFQDLPSACEANCSTRCKSAQPGGYDTQNKSGQPMPRSRPQDRLCTLYLQSCTNNC</sequence>
<organism evidence="2 3">
    <name type="scientific">Opisthorchis viverrini</name>
    <name type="common">Southeast Asian liver fluke</name>
    <dbReference type="NCBI Taxonomy" id="6198"/>
    <lineage>
        <taxon>Eukaryota</taxon>
        <taxon>Metazoa</taxon>
        <taxon>Spiralia</taxon>
        <taxon>Lophotrochozoa</taxon>
        <taxon>Platyhelminthes</taxon>
        <taxon>Trematoda</taxon>
        <taxon>Digenea</taxon>
        <taxon>Opisthorchiida</taxon>
        <taxon>Opisthorchiata</taxon>
        <taxon>Opisthorchiidae</taxon>
        <taxon>Opisthorchis</taxon>
    </lineage>
</organism>
<dbReference type="Proteomes" id="UP000054324">
    <property type="component" value="Unassembled WGS sequence"/>
</dbReference>
<evidence type="ECO:0000313" key="3">
    <source>
        <dbReference type="Proteomes" id="UP000054324"/>
    </source>
</evidence>
<keyword evidence="3" id="KW-1185">Reference proteome</keyword>
<dbReference type="RefSeq" id="XP_009177182.1">
    <property type="nucleotide sequence ID" value="XM_009178918.1"/>
</dbReference>
<dbReference type="GeneID" id="20326192"/>
<dbReference type="KEGG" id="ovi:T265_12024"/>
<name>A0A074YWC3_OPIVI</name>
<dbReference type="AlphaFoldDB" id="A0A074YWC3"/>
<protein>
    <submittedName>
        <fullName evidence="2">Uncharacterized protein</fullName>
    </submittedName>
</protein>
<proteinExistence type="predicted"/>
<evidence type="ECO:0000256" key="1">
    <source>
        <dbReference type="SAM" id="MobiDB-lite"/>
    </source>
</evidence>
<feature type="non-terminal residue" evidence="2">
    <location>
        <position position="89"/>
    </location>
</feature>
<evidence type="ECO:0000313" key="2">
    <source>
        <dbReference type="EMBL" id="KER19071.1"/>
    </source>
</evidence>
<dbReference type="CTD" id="20326192"/>
<feature type="non-terminal residue" evidence="2">
    <location>
        <position position="1"/>
    </location>
</feature>
<feature type="region of interest" description="Disordered" evidence="1">
    <location>
        <begin position="52"/>
        <end position="73"/>
    </location>
</feature>
<accession>A0A074YWC3</accession>
<gene>
    <name evidence="2" type="ORF">T265_12024</name>
</gene>